<dbReference type="EMBL" id="AP014961">
    <property type="protein sequence ID" value="BAS93204.1"/>
    <property type="molecule type" value="Genomic_DNA"/>
</dbReference>
<gene>
    <name evidence="2" type="ordered locus">Os05g0297800</name>
    <name evidence="2" type="ORF">OSNPB_050297800</name>
</gene>
<feature type="non-terminal residue" evidence="2">
    <location>
        <position position="1"/>
    </location>
</feature>
<reference evidence="2 3" key="3">
    <citation type="journal article" date="2013" name="Rice">
        <title>Improvement of the Oryza sativa Nipponbare reference genome using next generation sequence and optical map data.</title>
        <authorList>
            <person name="Kawahara Y."/>
            <person name="de la Bastide M."/>
            <person name="Hamilton J.P."/>
            <person name="Kanamori H."/>
            <person name="McCombie W.R."/>
            <person name="Ouyang S."/>
            <person name="Schwartz D.C."/>
            <person name="Tanaka T."/>
            <person name="Wu J."/>
            <person name="Zhou S."/>
            <person name="Childs K.L."/>
            <person name="Davidson R.M."/>
            <person name="Lin H."/>
            <person name="Quesada-Ocampo L."/>
            <person name="Vaillancourt B."/>
            <person name="Sakai H."/>
            <person name="Lee S.S."/>
            <person name="Kim J."/>
            <person name="Numa H."/>
            <person name="Itoh T."/>
            <person name="Buell C.R."/>
            <person name="Matsumoto T."/>
        </authorList>
    </citation>
    <scope>NUCLEOTIDE SEQUENCE [LARGE SCALE GENOMIC DNA]</scope>
    <source>
        <strain evidence="3">cv. Nipponbare</strain>
    </source>
</reference>
<feature type="region of interest" description="Disordered" evidence="1">
    <location>
        <begin position="1"/>
        <end position="48"/>
    </location>
</feature>
<dbReference type="InParanoid" id="A0A0P0WKA0"/>
<protein>
    <submittedName>
        <fullName evidence="2">Os05g0297800 protein</fullName>
    </submittedName>
</protein>
<evidence type="ECO:0000313" key="2">
    <source>
        <dbReference type="EMBL" id="BAS93204.1"/>
    </source>
</evidence>
<dbReference type="Proteomes" id="UP000059680">
    <property type="component" value="Chromosome 5"/>
</dbReference>
<feature type="compositionally biased region" description="Polar residues" evidence="1">
    <location>
        <begin position="11"/>
        <end position="26"/>
    </location>
</feature>
<proteinExistence type="predicted"/>
<feature type="compositionally biased region" description="Pro residues" evidence="1">
    <location>
        <begin position="180"/>
        <end position="189"/>
    </location>
</feature>
<sequence length="189" mass="20258">SPPPARPQPIPNTVVQDSPEPSTAATPPSSRPSSRRHRSPRHRRRRRRVRHIAATDPRRRLALNRSPSPSSHPSLSRIHVAADAFRQLVAADTFRADLLHASLRSLPVWIRTQEASLDTLRYTAAGLCCSCCMDLAVGFAIGTAMCPARAGGGGMSIGEAADTATYSQRPAADPASAPQWPAPQSPPPI</sequence>
<keyword evidence="3" id="KW-1185">Reference proteome</keyword>
<feature type="compositionally biased region" description="Pro residues" evidence="1">
    <location>
        <begin position="1"/>
        <end position="10"/>
    </location>
</feature>
<dbReference type="AlphaFoldDB" id="A0A0P0WKA0"/>
<dbReference type="Gramene" id="Os05t0297800-01">
    <property type="protein sequence ID" value="Os05t0297800-01"/>
    <property type="gene ID" value="Os05g0297800"/>
</dbReference>
<organism evidence="2 3">
    <name type="scientific">Oryza sativa subsp. japonica</name>
    <name type="common">Rice</name>
    <dbReference type="NCBI Taxonomy" id="39947"/>
    <lineage>
        <taxon>Eukaryota</taxon>
        <taxon>Viridiplantae</taxon>
        <taxon>Streptophyta</taxon>
        <taxon>Embryophyta</taxon>
        <taxon>Tracheophyta</taxon>
        <taxon>Spermatophyta</taxon>
        <taxon>Magnoliopsida</taxon>
        <taxon>Liliopsida</taxon>
        <taxon>Poales</taxon>
        <taxon>Poaceae</taxon>
        <taxon>BOP clade</taxon>
        <taxon>Oryzoideae</taxon>
        <taxon>Oryzeae</taxon>
        <taxon>Oryzinae</taxon>
        <taxon>Oryza</taxon>
        <taxon>Oryza sativa</taxon>
    </lineage>
</organism>
<feature type="compositionally biased region" description="Basic residues" evidence="1">
    <location>
        <begin position="33"/>
        <end position="48"/>
    </location>
</feature>
<feature type="region of interest" description="Disordered" evidence="1">
    <location>
        <begin position="161"/>
        <end position="189"/>
    </location>
</feature>
<accession>A0A0P0WKA0</accession>
<name>A0A0P0WKA0_ORYSJ</name>
<evidence type="ECO:0000256" key="1">
    <source>
        <dbReference type="SAM" id="MobiDB-lite"/>
    </source>
</evidence>
<feature type="compositionally biased region" description="Low complexity" evidence="1">
    <location>
        <begin position="170"/>
        <end position="179"/>
    </location>
</feature>
<reference evidence="3" key="1">
    <citation type="journal article" date="2005" name="Nature">
        <title>The map-based sequence of the rice genome.</title>
        <authorList>
            <consortium name="International rice genome sequencing project (IRGSP)"/>
            <person name="Matsumoto T."/>
            <person name="Wu J."/>
            <person name="Kanamori H."/>
            <person name="Katayose Y."/>
            <person name="Fujisawa M."/>
            <person name="Namiki N."/>
            <person name="Mizuno H."/>
            <person name="Yamamoto K."/>
            <person name="Antonio B.A."/>
            <person name="Baba T."/>
            <person name="Sakata K."/>
            <person name="Nagamura Y."/>
            <person name="Aoki H."/>
            <person name="Arikawa K."/>
            <person name="Arita K."/>
            <person name="Bito T."/>
            <person name="Chiden Y."/>
            <person name="Fujitsuka N."/>
            <person name="Fukunaka R."/>
            <person name="Hamada M."/>
            <person name="Harada C."/>
            <person name="Hayashi A."/>
            <person name="Hijishita S."/>
            <person name="Honda M."/>
            <person name="Hosokawa S."/>
            <person name="Ichikawa Y."/>
            <person name="Idonuma A."/>
            <person name="Iijima M."/>
            <person name="Ikeda M."/>
            <person name="Ikeno M."/>
            <person name="Ito K."/>
            <person name="Ito S."/>
            <person name="Ito T."/>
            <person name="Ito Y."/>
            <person name="Ito Y."/>
            <person name="Iwabuchi A."/>
            <person name="Kamiya K."/>
            <person name="Karasawa W."/>
            <person name="Kurita K."/>
            <person name="Katagiri S."/>
            <person name="Kikuta A."/>
            <person name="Kobayashi H."/>
            <person name="Kobayashi N."/>
            <person name="Machita K."/>
            <person name="Maehara T."/>
            <person name="Masukawa M."/>
            <person name="Mizubayashi T."/>
            <person name="Mukai Y."/>
            <person name="Nagasaki H."/>
            <person name="Nagata Y."/>
            <person name="Naito S."/>
            <person name="Nakashima M."/>
            <person name="Nakama Y."/>
            <person name="Nakamichi Y."/>
            <person name="Nakamura M."/>
            <person name="Meguro A."/>
            <person name="Negishi M."/>
            <person name="Ohta I."/>
            <person name="Ohta T."/>
            <person name="Okamoto M."/>
            <person name="Ono N."/>
            <person name="Saji S."/>
            <person name="Sakaguchi M."/>
            <person name="Sakai K."/>
            <person name="Shibata M."/>
            <person name="Shimokawa T."/>
            <person name="Song J."/>
            <person name="Takazaki Y."/>
            <person name="Terasawa K."/>
            <person name="Tsugane M."/>
            <person name="Tsuji K."/>
            <person name="Ueda S."/>
            <person name="Waki K."/>
            <person name="Yamagata H."/>
            <person name="Yamamoto M."/>
            <person name="Yamamoto S."/>
            <person name="Yamane H."/>
            <person name="Yoshiki S."/>
            <person name="Yoshihara R."/>
            <person name="Yukawa K."/>
            <person name="Zhong H."/>
            <person name="Yano M."/>
            <person name="Yuan Q."/>
            <person name="Ouyang S."/>
            <person name="Liu J."/>
            <person name="Jones K.M."/>
            <person name="Gansberger K."/>
            <person name="Moffat K."/>
            <person name="Hill J."/>
            <person name="Bera J."/>
            <person name="Fadrosh D."/>
            <person name="Jin S."/>
            <person name="Johri S."/>
            <person name="Kim M."/>
            <person name="Overton L."/>
            <person name="Reardon M."/>
            <person name="Tsitrin T."/>
            <person name="Vuong H."/>
            <person name="Weaver B."/>
            <person name="Ciecko A."/>
            <person name="Tallon L."/>
            <person name="Jackson J."/>
            <person name="Pai G."/>
            <person name="Aken S.V."/>
            <person name="Utterback T."/>
            <person name="Reidmuller S."/>
            <person name="Feldblyum T."/>
            <person name="Hsiao J."/>
            <person name="Zismann V."/>
            <person name="Iobst S."/>
            <person name="de Vazeille A.R."/>
            <person name="Buell C.R."/>
            <person name="Ying K."/>
            <person name="Li Y."/>
            <person name="Lu T."/>
            <person name="Huang Y."/>
            <person name="Zhao Q."/>
            <person name="Feng Q."/>
            <person name="Zhang L."/>
            <person name="Zhu J."/>
            <person name="Weng Q."/>
            <person name="Mu J."/>
            <person name="Lu Y."/>
            <person name="Fan D."/>
            <person name="Liu Y."/>
            <person name="Guan J."/>
            <person name="Zhang Y."/>
            <person name="Yu S."/>
            <person name="Liu X."/>
            <person name="Zhang Y."/>
            <person name="Hong G."/>
            <person name="Han B."/>
            <person name="Choisne N."/>
            <person name="Demange N."/>
            <person name="Orjeda G."/>
            <person name="Samain S."/>
            <person name="Cattolico L."/>
            <person name="Pelletier E."/>
            <person name="Couloux A."/>
            <person name="Segurens B."/>
            <person name="Wincker P."/>
            <person name="D'Hont A."/>
            <person name="Scarpelli C."/>
            <person name="Weissenbach J."/>
            <person name="Salanoubat M."/>
            <person name="Quetier F."/>
            <person name="Yu Y."/>
            <person name="Kim H.R."/>
            <person name="Rambo T."/>
            <person name="Currie J."/>
            <person name="Collura K."/>
            <person name="Luo M."/>
            <person name="Yang T."/>
            <person name="Ammiraju J.S.S."/>
            <person name="Engler F."/>
            <person name="Soderlund C."/>
            <person name="Wing R.A."/>
            <person name="Palmer L.E."/>
            <person name="de la Bastide M."/>
            <person name="Spiegel L."/>
            <person name="Nascimento L."/>
            <person name="Zutavern T."/>
            <person name="O'Shaughnessy A."/>
            <person name="Dike S."/>
            <person name="Dedhia N."/>
            <person name="Preston R."/>
            <person name="Balija V."/>
            <person name="McCombie W.R."/>
            <person name="Chow T."/>
            <person name="Chen H."/>
            <person name="Chung M."/>
            <person name="Chen C."/>
            <person name="Shaw J."/>
            <person name="Wu H."/>
            <person name="Hsiao K."/>
            <person name="Chao Y."/>
            <person name="Chu M."/>
            <person name="Cheng C."/>
            <person name="Hour A."/>
            <person name="Lee P."/>
            <person name="Lin S."/>
            <person name="Lin Y."/>
            <person name="Liou J."/>
            <person name="Liu S."/>
            <person name="Hsing Y."/>
            <person name="Raghuvanshi S."/>
            <person name="Mohanty A."/>
            <person name="Bharti A.K."/>
            <person name="Gaur A."/>
            <person name="Gupta V."/>
            <person name="Kumar D."/>
            <person name="Ravi V."/>
            <person name="Vij S."/>
            <person name="Kapur A."/>
            <person name="Khurana P."/>
            <person name="Khurana P."/>
            <person name="Khurana J.P."/>
            <person name="Tyagi A.K."/>
            <person name="Gaikwad K."/>
            <person name="Singh A."/>
            <person name="Dalal V."/>
            <person name="Srivastava S."/>
            <person name="Dixit A."/>
            <person name="Pal A.K."/>
            <person name="Ghazi I.A."/>
            <person name="Yadav M."/>
            <person name="Pandit A."/>
            <person name="Bhargava A."/>
            <person name="Sureshbabu K."/>
            <person name="Batra K."/>
            <person name="Sharma T.R."/>
            <person name="Mohapatra T."/>
            <person name="Singh N.K."/>
            <person name="Messing J."/>
            <person name="Nelson A.B."/>
            <person name="Fuks G."/>
            <person name="Kavchok S."/>
            <person name="Keizer G."/>
            <person name="Linton E."/>
            <person name="Llaca V."/>
            <person name="Song R."/>
            <person name="Tanyolac B."/>
            <person name="Young S."/>
            <person name="Ho-Il K."/>
            <person name="Hahn J.H."/>
            <person name="Sangsakoo G."/>
            <person name="Vanavichit A."/>
            <person name="de Mattos Luiz.A.T."/>
            <person name="Zimmer P.D."/>
            <person name="Malone G."/>
            <person name="Dellagostin O."/>
            <person name="de Oliveira A.C."/>
            <person name="Bevan M."/>
            <person name="Bancroft I."/>
            <person name="Minx P."/>
            <person name="Cordum H."/>
            <person name="Wilson R."/>
            <person name="Cheng Z."/>
            <person name="Jin W."/>
            <person name="Jiang J."/>
            <person name="Leong S.A."/>
            <person name="Iwama H."/>
            <person name="Gojobori T."/>
            <person name="Itoh T."/>
            <person name="Niimura Y."/>
            <person name="Fujii Y."/>
            <person name="Habara T."/>
            <person name="Sakai H."/>
            <person name="Sato Y."/>
            <person name="Wilson G."/>
            <person name="Kumar K."/>
            <person name="McCouch S."/>
            <person name="Juretic N."/>
            <person name="Hoen D."/>
            <person name="Wright S."/>
            <person name="Bruskiewich R."/>
            <person name="Bureau T."/>
            <person name="Miyao A."/>
            <person name="Hirochika H."/>
            <person name="Nishikawa T."/>
            <person name="Kadowaki K."/>
            <person name="Sugiura M."/>
            <person name="Burr B."/>
            <person name="Sasaki T."/>
        </authorList>
    </citation>
    <scope>NUCLEOTIDE SEQUENCE [LARGE SCALE GENOMIC DNA]</scope>
    <source>
        <strain evidence="3">cv. Nipponbare</strain>
    </source>
</reference>
<reference evidence="2 3" key="2">
    <citation type="journal article" date="2013" name="Plant Cell Physiol.">
        <title>Rice Annotation Project Database (RAP-DB): an integrative and interactive database for rice genomics.</title>
        <authorList>
            <person name="Sakai H."/>
            <person name="Lee S.S."/>
            <person name="Tanaka T."/>
            <person name="Numa H."/>
            <person name="Kim J."/>
            <person name="Kawahara Y."/>
            <person name="Wakimoto H."/>
            <person name="Yang C.C."/>
            <person name="Iwamoto M."/>
            <person name="Abe T."/>
            <person name="Yamada Y."/>
            <person name="Muto A."/>
            <person name="Inokuchi H."/>
            <person name="Ikemura T."/>
            <person name="Matsumoto T."/>
            <person name="Sasaki T."/>
            <person name="Itoh T."/>
        </authorList>
    </citation>
    <scope>NUCLEOTIDE SEQUENCE [LARGE SCALE GENOMIC DNA]</scope>
    <source>
        <strain evidence="3">cv. Nipponbare</strain>
    </source>
</reference>
<evidence type="ECO:0000313" key="3">
    <source>
        <dbReference type="Proteomes" id="UP000059680"/>
    </source>
</evidence>
<dbReference type="PaxDb" id="39947-A0A0P0WKA0"/>